<gene>
    <name evidence="2" type="primary">Hypp419</name>
    <name evidence="2" type="ORF">BLAG_LOCUS1409</name>
</gene>
<dbReference type="EMBL" id="OV696686">
    <property type="protein sequence ID" value="CAH1232125.1"/>
    <property type="molecule type" value="Genomic_DNA"/>
</dbReference>
<keyword evidence="3" id="KW-1185">Reference proteome</keyword>
<evidence type="ECO:0000256" key="1">
    <source>
        <dbReference type="SAM" id="MobiDB-lite"/>
    </source>
</evidence>
<dbReference type="Proteomes" id="UP000838412">
    <property type="component" value="Chromosome 1"/>
</dbReference>
<evidence type="ECO:0000313" key="2">
    <source>
        <dbReference type="EMBL" id="CAH1232125.1"/>
    </source>
</evidence>
<reference evidence="2" key="1">
    <citation type="submission" date="2022-01" db="EMBL/GenBank/DDBJ databases">
        <authorList>
            <person name="Braso-Vives M."/>
        </authorList>
    </citation>
    <scope>NUCLEOTIDE SEQUENCE</scope>
</reference>
<evidence type="ECO:0000313" key="3">
    <source>
        <dbReference type="Proteomes" id="UP000838412"/>
    </source>
</evidence>
<protein>
    <submittedName>
        <fullName evidence="2">Hypp419 protein</fullName>
    </submittedName>
</protein>
<sequence length="137" mass="14557">MSSIPFWHGSSDAAALPASARRLPSPLVAAEVALGHPSIRPPSSGLAHFLSPRSPRLSSRSGPWPLDPNCSPGLAYLPFCSPRLLCWTGPCPSTPQAAQRLATVPSCSRQPQANQQERPLAVLSQTTAPGWHTYLSL</sequence>
<accession>A0A8J9YNN6</accession>
<feature type="region of interest" description="Disordered" evidence="1">
    <location>
        <begin position="38"/>
        <end position="64"/>
    </location>
</feature>
<name>A0A8J9YNN6_BRALA</name>
<proteinExistence type="predicted"/>
<organism evidence="2 3">
    <name type="scientific">Branchiostoma lanceolatum</name>
    <name type="common">Common lancelet</name>
    <name type="synonym">Amphioxus lanceolatum</name>
    <dbReference type="NCBI Taxonomy" id="7740"/>
    <lineage>
        <taxon>Eukaryota</taxon>
        <taxon>Metazoa</taxon>
        <taxon>Chordata</taxon>
        <taxon>Cephalochordata</taxon>
        <taxon>Leptocardii</taxon>
        <taxon>Amphioxiformes</taxon>
        <taxon>Branchiostomatidae</taxon>
        <taxon>Branchiostoma</taxon>
    </lineage>
</organism>
<dbReference type="AlphaFoldDB" id="A0A8J9YNN6"/>
<feature type="compositionally biased region" description="Low complexity" evidence="1">
    <location>
        <begin position="50"/>
        <end position="64"/>
    </location>
</feature>